<sequence>MLIFLLQLVIYIENFNLSNGASQTFDNIPPTDYGFIFDVYYLDNSLNLIINGEPLLKREFWQENNQGTASNPNWVQTDYTNQGYDFQFVDKHDDVPPLVQNLRFASD</sequence>
<accession>A0A8H9KWI2</accession>
<gene>
    <name evidence="1" type="ORF">GCM10011516_07250</name>
</gene>
<dbReference type="EMBL" id="BMKM01000001">
    <property type="protein sequence ID" value="GGE12035.1"/>
    <property type="molecule type" value="Genomic_DNA"/>
</dbReference>
<evidence type="ECO:0000313" key="2">
    <source>
        <dbReference type="Proteomes" id="UP000614460"/>
    </source>
</evidence>
<proteinExistence type="predicted"/>
<reference evidence="1" key="2">
    <citation type="submission" date="2020-09" db="EMBL/GenBank/DDBJ databases">
        <authorList>
            <person name="Sun Q."/>
            <person name="Zhou Y."/>
        </authorList>
    </citation>
    <scope>NUCLEOTIDE SEQUENCE</scope>
    <source>
        <strain evidence="1">CGMCC 1.15966</strain>
    </source>
</reference>
<evidence type="ECO:0000313" key="1">
    <source>
        <dbReference type="EMBL" id="GGE12035.1"/>
    </source>
</evidence>
<protein>
    <submittedName>
        <fullName evidence="1">Uncharacterized protein</fullName>
    </submittedName>
</protein>
<organism evidence="1 2">
    <name type="scientific">Sphingobacterium cellulitidis</name>
    <dbReference type="NCBI Taxonomy" id="1768011"/>
    <lineage>
        <taxon>Bacteria</taxon>
        <taxon>Pseudomonadati</taxon>
        <taxon>Bacteroidota</taxon>
        <taxon>Sphingobacteriia</taxon>
        <taxon>Sphingobacteriales</taxon>
        <taxon>Sphingobacteriaceae</taxon>
        <taxon>Sphingobacterium</taxon>
    </lineage>
</organism>
<name>A0A8H9KWI2_9SPHI</name>
<comment type="caution">
    <text evidence="1">The sequence shown here is derived from an EMBL/GenBank/DDBJ whole genome shotgun (WGS) entry which is preliminary data.</text>
</comment>
<keyword evidence="2" id="KW-1185">Reference proteome</keyword>
<dbReference type="Proteomes" id="UP000614460">
    <property type="component" value="Unassembled WGS sequence"/>
</dbReference>
<reference evidence="1" key="1">
    <citation type="journal article" date="2014" name="Int. J. Syst. Evol. Microbiol.">
        <title>Complete genome sequence of Corynebacterium casei LMG S-19264T (=DSM 44701T), isolated from a smear-ripened cheese.</title>
        <authorList>
            <consortium name="US DOE Joint Genome Institute (JGI-PGF)"/>
            <person name="Walter F."/>
            <person name="Albersmeier A."/>
            <person name="Kalinowski J."/>
            <person name="Ruckert C."/>
        </authorList>
    </citation>
    <scope>NUCLEOTIDE SEQUENCE</scope>
    <source>
        <strain evidence="1">CGMCC 1.15966</strain>
    </source>
</reference>
<dbReference type="AlphaFoldDB" id="A0A8H9KWI2"/>
<dbReference type="RefSeq" id="WP_182497755.1">
    <property type="nucleotide sequence ID" value="NZ_BMKM01000001.1"/>
</dbReference>